<dbReference type="EMBL" id="BLPF01000001">
    <property type="protein sequence ID" value="GFJ79402.1"/>
    <property type="molecule type" value="Genomic_DNA"/>
</dbReference>
<organism evidence="1 2">
    <name type="scientific">Phytohabitans houttuyneae</name>
    <dbReference type="NCBI Taxonomy" id="1076126"/>
    <lineage>
        <taxon>Bacteria</taxon>
        <taxon>Bacillati</taxon>
        <taxon>Actinomycetota</taxon>
        <taxon>Actinomycetes</taxon>
        <taxon>Micromonosporales</taxon>
        <taxon>Micromonosporaceae</taxon>
    </lineage>
</organism>
<name>A0A6V8K2N2_9ACTN</name>
<dbReference type="Proteomes" id="UP000482800">
    <property type="component" value="Unassembled WGS sequence"/>
</dbReference>
<protein>
    <submittedName>
        <fullName evidence="1">Uncharacterized protein</fullName>
    </submittedName>
</protein>
<keyword evidence="2" id="KW-1185">Reference proteome</keyword>
<comment type="caution">
    <text evidence="1">The sequence shown here is derived from an EMBL/GenBank/DDBJ whole genome shotgun (WGS) entry which is preliminary data.</text>
</comment>
<proteinExistence type="predicted"/>
<dbReference type="AlphaFoldDB" id="A0A6V8K2N2"/>
<evidence type="ECO:0000313" key="2">
    <source>
        <dbReference type="Proteomes" id="UP000482800"/>
    </source>
</evidence>
<reference evidence="1 2" key="1">
    <citation type="submission" date="2020-03" db="EMBL/GenBank/DDBJ databases">
        <title>Whole genome shotgun sequence of Phytohabitans houttuyneae NBRC 108639.</title>
        <authorList>
            <person name="Komaki H."/>
            <person name="Tamura T."/>
        </authorList>
    </citation>
    <scope>NUCLEOTIDE SEQUENCE [LARGE SCALE GENOMIC DNA]</scope>
    <source>
        <strain evidence="1 2">NBRC 108639</strain>
    </source>
</reference>
<evidence type="ECO:0000313" key="1">
    <source>
        <dbReference type="EMBL" id="GFJ79402.1"/>
    </source>
</evidence>
<accession>A0A6V8K2N2</accession>
<reference evidence="1 2" key="2">
    <citation type="submission" date="2020-03" db="EMBL/GenBank/DDBJ databases">
        <authorList>
            <person name="Ichikawa N."/>
            <person name="Kimura A."/>
            <person name="Kitahashi Y."/>
            <person name="Uohara A."/>
        </authorList>
    </citation>
    <scope>NUCLEOTIDE SEQUENCE [LARGE SCALE GENOMIC DNA]</scope>
    <source>
        <strain evidence="1 2">NBRC 108639</strain>
    </source>
</reference>
<gene>
    <name evidence="1" type="ORF">Phou_035820</name>
</gene>
<sequence>MLTDLPTLESLTEIPDGPWRDIVRAVVERRTGEDDSVTAFQSAIG</sequence>